<reference evidence="3" key="1">
    <citation type="submission" date="2016-01" db="EMBL/GenBank/DDBJ databases">
        <authorList>
            <person name="Husnik F."/>
        </authorList>
    </citation>
    <scope>NUCLEOTIDE SEQUENCE [LARGE SCALE GENOMIC DNA]</scope>
</reference>
<gene>
    <name evidence="2" type="ORF">MHIR_DE00366</name>
</gene>
<dbReference type="Proteomes" id="UP000095322">
    <property type="component" value="Chromosome I"/>
</dbReference>
<dbReference type="InterPro" id="IPR005135">
    <property type="entry name" value="Endo/exonuclease/phosphatase"/>
</dbReference>
<evidence type="ECO:0000259" key="1">
    <source>
        <dbReference type="Pfam" id="PF03372"/>
    </source>
</evidence>
<dbReference type="PATRIC" id="fig|1778262.3.peg.669"/>
<protein>
    <recommendedName>
        <fullName evidence="1">Endonuclease/exonuclease/phosphatase domain-containing protein</fullName>
    </recommendedName>
</protein>
<dbReference type="Pfam" id="PF03372">
    <property type="entry name" value="Exo_endo_phos"/>
    <property type="match status" value="1"/>
</dbReference>
<dbReference type="STRING" id="1778262.MHIR_DE00366"/>
<dbReference type="NCBIfam" id="NF003839">
    <property type="entry name" value="PRK05421.1-1"/>
    <property type="match status" value="1"/>
</dbReference>
<proteinExistence type="predicted"/>
<dbReference type="EMBL" id="LN999833">
    <property type="protein sequence ID" value="CUX96655.1"/>
    <property type="molecule type" value="Genomic_DNA"/>
</dbReference>
<dbReference type="NCBIfam" id="NF003840">
    <property type="entry name" value="PRK05421.1-2"/>
    <property type="match status" value="1"/>
</dbReference>
<feature type="domain" description="Endonuclease/exonuclease/phosphatase" evidence="1">
    <location>
        <begin position="67"/>
        <end position="272"/>
    </location>
</feature>
<sequence length="324" mass="36934">MNAKRQTTATSKNLRIKVVSVPKKTYAVRYIAGRPVEHIFPPFASRQSGQEFPSGKALPSLRILRVMVWNIFKQQRANWLSALKEFSKEAKLVLLQEAQTTPELVRFATSHYLSTDQVPALIFPQHSSGVMTLSAVHPVYCCPLRKREPLLRLAKSALVTVYPIYNGQLLMVVNVHAVNFSLGIDVYSKQLDSIGEQIYNHGGPVIMAGDFNAWSRQRMLALYRFSERMGLDEVRFINDQRRRAFGRPLDFVFYRDMNVCEASVLVTEASDHNPLLVEFESASPSRAPLCGTEDRRYRYLRSQRMNAYIPILSKDIEGGMECKK</sequence>
<dbReference type="InterPro" id="IPR036691">
    <property type="entry name" value="Endo/exonu/phosph_ase_sf"/>
</dbReference>
<name>A0A143WSC8_9ENTR</name>
<dbReference type="SUPFAM" id="SSF56219">
    <property type="entry name" value="DNase I-like"/>
    <property type="match status" value="1"/>
</dbReference>
<dbReference type="NCBIfam" id="NF003841">
    <property type="entry name" value="PRK05421.1-3"/>
    <property type="match status" value="1"/>
</dbReference>
<evidence type="ECO:0000313" key="2">
    <source>
        <dbReference type="EMBL" id="CUX96655.1"/>
    </source>
</evidence>
<dbReference type="AlphaFoldDB" id="A0A143WSC8"/>
<dbReference type="Gene3D" id="3.60.10.10">
    <property type="entry name" value="Endonuclease/exonuclease/phosphatase"/>
    <property type="match status" value="1"/>
</dbReference>
<dbReference type="NCBIfam" id="NF003842">
    <property type="entry name" value="PRK05421.1-4"/>
    <property type="match status" value="1"/>
</dbReference>
<organism evidence="2 3">
    <name type="scientific">Candidatus Doolittlea endobia</name>
    <dbReference type="NCBI Taxonomy" id="1778262"/>
    <lineage>
        <taxon>Bacteria</taxon>
        <taxon>Pseudomonadati</taxon>
        <taxon>Pseudomonadota</taxon>
        <taxon>Gammaproteobacteria</taxon>
        <taxon>Enterobacterales</taxon>
        <taxon>Enterobacteriaceae</taxon>
        <taxon>Candidatus Doolittlea</taxon>
    </lineage>
</organism>
<evidence type="ECO:0000313" key="3">
    <source>
        <dbReference type="Proteomes" id="UP000095322"/>
    </source>
</evidence>
<dbReference type="KEGG" id="den:MHIR_DE00366"/>
<keyword evidence="3" id="KW-1185">Reference proteome</keyword>
<dbReference type="GO" id="GO:0003824">
    <property type="term" value="F:catalytic activity"/>
    <property type="evidence" value="ECO:0007669"/>
    <property type="project" value="InterPro"/>
</dbReference>
<accession>A0A143WSC8</accession>